<dbReference type="InterPro" id="IPR013922">
    <property type="entry name" value="Cyclin_PHO80-like"/>
</dbReference>
<organism evidence="1 2">
    <name type="scientific">Smittium mucronatum</name>
    <dbReference type="NCBI Taxonomy" id="133383"/>
    <lineage>
        <taxon>Eukaryota</taxon>
        <taxon>Fungi</taxon>
        <taxon>Fungi incertae sedis</taxon>
        <taxon>Zoopagomycota</taxon>
        <taxon>Kickxellomycotina</taxon>
        <taxon>Harpellomycetes</taxon>
        <taxon>Harpellales</taxon>
        <taxon>Legeriomycetaceae</taxon>
        <taxon>Smittium</taxon>
    </lineage>
</organism>
<dbReference type="GO" id="GO:0005634">
    <property type="term" value="C:nucleus"/>
    <property type="evidence" value="ECO:0007669"/>
    <property type="project" value="TreeGrafter"/>
</dbReference>
<evidence type="ECO:0000313" key="2">
    <source>
        <dbReference type="Proteomes" id="UP000187455"/>
    </source>
</evidence>
<keyword evidence="2" id="KW-1185">Reference proteome</keyword>
<dbReference type="Gene3D" id="3.40.50.150">
    <property type="entry name" value="Vaccinia Virus protein VP39"/>
    <property type="match status" value="1"/>
</dbReference>
<dbReference type="GO" id="GO:0008168">
    <property type="term" value="F:methyltransferase activity"/>
    <property type="evidence" value="ECO:0007669"/>
    <property type="project" value="UniProtKB-KW"/>
</dbReference>
<dbReference type="PANTHER" id="PTHR15615:SF94">
    <property type="entry name" value="PHO85 CYCLIN-6-RELATED"/>
    <property type="match status" value="1"/>
</dbReference>
<dbReference type="InterPro" id="IPR029063">
    <property type="entry name" value="SAM-dependent_MTases_sf"/>
</dbReference>
<dbReference type="GO" id="GO:0000307">
    <property type="term" value="C:cyclin-dependent protein kinase holoenzyme complex"/>
    <property type="evidence" value="ECO:0007669"/>
    <property type="project" value="TreeGrafter"/>
</dbReference>
<dbReference type="PANTHER" id="PTHR15615">
    <property type="match status" value="1"/>
</dbReference>
<comment type="caution">
    <text evidence="1">The sequence shown here is derived from an EMBL/GenBank/DDBJ whole genome shotgun (WGS) entry which is preliminary data.</text>
</comment>
<reference evidence="1 2" key="1">
    <citation type="journal article" date="2016" name="Mol. Biol. Evol.">
        <title>Genome-Wide Survey of Gut Fungi (Harpellales) Reveals the First Horizontally Transferred Ubiquitin Gene from a Mosquito Host.</title>
        <authorList>
            <person name="Wang Y."/>
            <person name="White M.M."/>
            <person name="Kvist S."/>
            <person name="Moncalvo J.M."/>
        </authorList>
    </citation>
    <scope>NUCLEOTIDE SEQUENCE [LARGE SCALE GENOMIC DNA]</scope>
    <source>
        <strain evidence="1 2">ALG-7-W6</strain>
    </source>
</reference>
<keyword evidence="1" id="KW-0808">Transferase</keyword>
<keyword evidence="1" id="KW-0489">Methyltransferase</keyword>
<evidence type="ECO:0000313" key="1">
    <source>
        <dbReference type="EMBL" id="OLY83964.1"/>
    </source>
</evidence>
<sequence length="608" mass="67595">MPKQEISYILLKDGFKLKNTTVADAILITSHLINTIVAKNDKKLQRAKKITITPFNSRSIPRISVADYLTKLVTQTNIEPPVLISVLAYLSRISDTVRTINHQGHAGAQTSYTLEFPNSIVCTGLVCCLDWTDSYLSLSRPCPDPTMFIDFSLNSYNVHRFLLAATVVSHKMSSDTFFSNSTYAKIGGIPHLELNSLEIQLLFLLNFKLVISHDEIIAIGTTALKQLYPICPIPIPISFPKFSTKSSSFNFQHSESDADMDVDNSVPEPNVYSEQYNEYSLTVPRLLEDVKLQLALEDDMDQSADTDLSLDSQDLASRSQNLKDVKKTLGILNGDSDVIRGVYEGGFKTWECSFDLLEYISSSYSSSDLENIRVLELGCGSAIPSLHIIKTTNSTTVHLQDYNPQVIKYITLPNVLLNTVLLPYIQPDPDFADIELDLDEVRGRILLDSPESTAITVNPQQPIEPSCSAVHELTDTEISTANQRLLSLPMSPLHRVKFLSGSWSNLPTSSASNPSIRYDLILSSETIYDTRSQLDLYHAIHASLARPDPSSSLFRPAAYIAAKSIYFGLSGSVTSFLDLVSKMNHFSATIVFQSTNGTQRDIIKLEWI</sequence>
<dbReference type="STRING" id="133383.A0A1R0H4F1"/>
<dbReference type="EMBL" id="LSSL01000678">
    <property type="protein sequence ID" value="OLY83964.1"/>
    <property type="molecule type" value="Genomic_DNA"/>
</dbReference>
<dbReference type="Gene3D" id="1.10.472.10">
    <property type="entry name" value="Cyclin-like"/>
    <property type="match status" value="1"/>
</dbReference>
<gene>
    <name evidence="1" type="ORF">AYI68_g1886</name>
</gene>
<dbReference type="SUPFAM" id="SSF53335">
    <property type="entry name" value="S-adenosyl-L-methionine-dependent methyltransferases"/>
    <property type="match status" value="1"/>
</dbReference>
<dbReference type="Proteomes" id="UP000187455">
    <property type="component" value="Unassembled WGS sequence"/>
</dbReference>
<dbReference type="AlphaFoldDB" id="A0A1R0H4F1"/>
<dbReference type="GO" id="GO:0032259">
    <property type="term" value="P:methylation"/>
    <property type="evidence" value="ECO:0007669"/>
    <property type="project" value="UniProtKB-KW"/>
</dbReference>
<dbReference type="GO" id="GO:0016538">
    <property type="term" value="F:cyclin-dependent protein serine/threonine kinase regulator activity"/>
    <property type="evidence" value="ECO:0007669"/>
    <property type="project" value="TreeGrafter"/>
</dbReference>
<name>A0A1R0H4F1_9FUNG</name>
<proteinExistence type="predicted"/>
<dbReference type="Pfam" id="PF08613">
    <property type="entry name" value="Cyclin"/>
    <property type="match status" value="1"/>
</dbReference>
<dbReference type="GO" id="GO:0019901">
    <property type="term" value="F:protein kinase binding"/>
    <property type="evidence" value="ECO:0007669"/>
    <property type="project" value="InterPro"/>
</dbReference>
<protein>
    <submittedName>
        <fullName evidence="1">Histidine protein methyltransferase 1-like protein</fullName>
    </submittedName>
</protein>
<dbReference type="OrthoDB" id="1723750at2759"/>
<accession>A0A1R0H4F1</accession>